<sequence>MTDHLEPYRRLARAIKFVPPLPKPELTESKENHYSLPSSVSHFPATKVSSPAKEEENFGPPPDPSEHIAALVKKAVSKQTVLPVTYSIQENIGDRISRLNHNTRTQPKKPIIILPKIPAPDPNWIPPTPVTPQETAEVEVAANHLPETSTNGKLPVEQIALAEIKLPENSILPVLETPHSEELLVTPLNSENSAIETTPELVEVCTLATTVALVETETSEVVQPEILSQAIIEEPVITEVGKIFPVQETVTEQLKNVADLLTEVSENVSTPEPTTTKKSSGKGWLIAEVVCPKCRSNKVKEKGYTNGQQKYTCKNCGKRWRVDLELRGEND</sequence>
<dbReference type="EMBL" id="JBHFNT010000067">
    <property type="protein sequence ID" value="MFB2834405.1"/>
    <property type="molecule type" value="Genomic_DNA"/>
</dbReference>
<feature type="region of interest" description="Disordered" evidence="1">
    <location>
        <begin position="20"/>
        <end position="62"/>
    </location>
</feature>
<evidence type="ECO:0000313" key="2">
    <source>
        <dbReference type="EMBL" id="MFB2834405.1"/>
    </source>
</evidence>
<organism evidence="2 3">
    <name type="scientific">Floridaenema evergladense BLCC-F167</name>
    <dbReference type="NCBI Taxonomy" id="3153639"/>
    <lineage>
        <taxon>Bacteria</taxon>
        <taxon>Bacillati</taxon>
        <taxon>Cyanobacteriota</taxon>
        <taxon>Cyanophyceae</taxon>
        <taxon>Oscillatoriophycideae</taxon>
        <taxon>Aerosakkonematales</taxon>
        <taxon>Aerosakkonemataceae</taxon>
        <taxon>Floridanema</taxon>
        <taxon>Floridanema evergladense</taxon>
    </lineage>
</organism>
<protein>
    <recommendedName>
        <fullName evidence="4">GATA-type domain-containing protein</fullName>
    </recommendedName>
</protein>
<evidence type="ECO:0008006" key="4">
    <source>
        <dbReference type="Google" id="ProtNLM"/>
    </source>
</evidence>
<reference evidence="2 3" key="1">
    <citation type="submission" date="2024-09" db="EMBL/GenBank/DDBJ databases">
        <title>Floridaenema gen nov. (Aerosakkonemataceae, Aerosakkonematales ord. nov., Cyanobacteria) from benthic tropical and subtropical fresh waters, with the description of four new species.</title>
        <authorList>
            <person name="Moretto J.A."/>
            <person name="Berthold D.E."/>
            <person name="Lefler F.W."/>
            <person name="Huang I.-S."/>
            <person name="Laughinghouse H. IV."/>
        </authorList>
    </citation>
    <scope>NUCLEOTIDE SEQUENCE [LARGE SCALE GENOMIC DNA]</scope>
    <source>
        <strain evidence="2 3">BLCC-F167</strain>
    </source>
</reference>
<gene>
    <name evidence="2" type="ORF">ACE1CA_07705</name>
</gene>
<evidence type="ECO:0000256" key="1">
    <source>
        <dbReference type="SAM" id="MobiDB-lite"/>
    </source>
</evidence>
<name>A0ABV4WH90_9CYAN</name>
<dbReference type="Proteomes" id="UP001576780">
    <property type="component" value="Unassembled WGS sequence"/>
</dbReference>
<evidence type="ECO:0000313" key="3">
    <source>
        <dbReference type="Proteomes" id="UP001576780"/>
    </source>
</evidence>
<dbReference type="RefSeq" id="WP_413276839.1">
    <property type="nucleotide sequence ID" value="NZ_JBHFNT010000067.1"/>
</dbReference>
<proteinExistence type="predicted"/>
<comment type="caution">
    <text evidence="2">The sequence shown here is derived from an EMBL/GenBank/DDBJ whole genome shotgun (WGS) entry which is preliminary data.</text>
</comment>
<keyword evidence="3" id="KW-1185">Reference proteome</keyword>
<accession>A0ABV4WH90</accession>